<proteinExistence type="predicted"/>
<protein>
    <recommendedName>
        <fullName evidence="3">SET domain-containing protein</fullName>
    </recommendedName>
</protein>
<keyword evidence="2" id="KW-1185">Reference proteome</keyword>
<evidence type="ECO:0008006" key="3">
    <source>
        <dbReference type="Google" id="ProtNLM"/>
    </source>
</evidence>
<sequence length="606" mass="68373">MDRARALENWLRSSSGGQIHPHVHLAEDAEHGLHWKAEQQIVEGTKILTVPHSHALSYLNALVDDAYPIFKARRRDFTIEAIGFFYLMLQYVDRRSSFWKPYLETLPPPSDQLTTPLWFDDADDARLLADTDVAHTMNKRRAIYEDYYTSGTAILKESGIDVSHFSWDLFRWAITMFTSRSFPSRSIAPNDGKYWTTYKTGQNGQRQTVLLDMSHTPAEDLDFSVLFPVIDAGNHNYQTRVHWDFDPGRFSITNLDSCSLGAQIFNNYGPKANDELLQGYGFCIEDNPFDVVLLTLRPPPEDLQAELRSTHSGYFDVHGQWQSDKATFRLPRIAQPLQVFDRLPPALLELLTMTICHQSGIEFTPHASSALEQRLKPHVARVVIGSLTQKYQRLASVRTISDRSRLKQVYAMIYRQSQIDLTRSYVEALQGYLQSLTLHTEPASPVRLVSLETMVADSSLLAAPVVEEFLAGVEVNANTSDIEQLKAAGWEDDVWVLLLCYAWVSGPTNQEAILPRFVQEYVNMSSPRDDDKSGEVDDLLSLVTKAAEHLPSSSWADPAWSAEMISRIGGRILRNESFTLPAIAADGETDMVTYLCVSSKEGFGTI</sequence>
<gene>
    <name evidence="1" type="ORF">AMS68_004578</name>
</gene>
<name>A0A6H0XWM2_9PEZI</name>
<dbReference type="Proteomes" id="UP000503462">
    <property type="component" value="Chromosome 3"/>
</dbReference>
<dbReference type="EMBL" id="CP051141">
    <property type="protein sequence ID" value="QIW99060.1"/>
    <property type="molecule type" value="Genomic_DNA"/>
</dbReference>
<dbReference type="Gene3D" id="3.90.1410.10">
    <property type="entry name" value="set domain protein methyltransferase, domain 1"/>
    <property type="match status" value="1"/>
</dbReference>
<dbReference type="InterPro" id="IPR050600">
    <property type="entry name" value="SETD3_SETD6_MTase"/>
</dbReference>
<reference evidence="1 2" key="1">
    <citation type="journal article" date="2016" name="Sci. Rep.">
        <title>Peltaster fructicola genome reveals evolution from an invasive phytopathogen to an ectophytic parasite.</title>
        <authorList>
            <person name="Xu C."/>
            <person name="Chen H."/>
            <person name="Gleason M.L."/>
            <person name="Xu J.R."/>
            <person name="Liu H."/>
            <person name="Zhang R."/>
            <person name="Sun G."/>
        </authorList>
    </citation>
    <scope>NUCLEOTIDE SEQUENCE [LARGE SCALE GENOMIC DNA]</scope>
    <source>
        <strain evidence="1 2">LNHT1506</strain>
    </source>
</reference>
<dbReference type="GO" id="GO:0005634">
    <property type="term" value="C:nucleus"/>
    <property type="evidence" value="ECO:0007669"/>
    <property type="project" value="TreeGrafter"/>
</dbReference>
<organism evidence="1 2">
    <name type="scientific">Peltaster fructicola</name>
    <dbReference type="NCBI Taxonomy" id="286661"/>
    <lineage>
        <taxon>Eukaryota</taxon>
        <taxon>Fungi</taxon>
        <taxon>Dikarya</taxon>
        <taxon>Ascomycota</taxon>
        <taxon>Pezizomycotina</taxon>
        <taxon>Dothideomycetes</taxon>
        <taxon>Dothideomycetes incertae sedis</taxon>
        <taxon>Peltaster</taxon>
    </lineage>
</organism>
<dbReference type="PANTHER" id="PTHR13271:SF34">
    <property type="entry name" value="N-LYSINE METHYLTRANSFERASE SETD6"/>
    <property type="match status" value="1"/>
</dbReference>
<dbReference type="GO" id="GO:0016279">
    <property type="term" value="F:protein-lysine N-methyltransferase activity"/>
    <property type="evidence" value="ECO:0007669"/>
    <property type="project" value="TreeGrafter"/>
</dbReference>
<evidence type="ECO:0000313" key="1">
    <source>
        <dbReference type="EMBL" id="QIW99060.1"/>
    </source>
</evidence>
<dbReference type="SUPFAM" id="SSF82199">
    <property type="entry name" value="SET domain"/>
    <property type="match status" value="1"/>
</dbReference>
<dbReference type="OrthoDB" id="42889at2759"/>
<dbReference type="AlphaFoldDB" id="A0A6H0XWM2"/>
<accession>A0A6H0XWM2</accession>
<dbReference type="InterPro" id="IPR046341">
    <property type="entry name" value="SET_dom_sf"/>
</dbReference>
<evidence type="ECO:0000313" key="2">
    <source>
        <dbReference type="Proteomes" id="UP000503462"/>
    </source>
</evidence>
<dbReference type="PANTHER" id="PTHR13271">
    <property type="entry name" value="UNCHARACTERIZED PUTATIVE METHYLTRANSFERASE"/>
    <property type="match status" value="1"/>
</dbReference>